<evidence type="ECO:0000259" key="7">
    <source>
        <dbReference type="Pfam" id="PF02656"/>
    </source>
</evidence>
<evidence type="ECO:0000256" key="1">
    <source>
        <dbReference type="ARBA" id="ARBA00004651"/>
    </source>
</evidence>
<comment type="caution">
    <text evidence="8">The sequence shown here is derived from an EMBL/GenBank/DDBJ whole genome shotgun (WGS) entry which is preliminary data.</text>
</comment>
<comment type="subcellular location">
    <subcellularLocation>
        <location evidence="1">Cell membrane</location>
        <topology evidence="1">Multi-pass membrane protein</topology>
    </subcellularLocation>
</comment>
<dbReference type="EMBL" id="MU150235">
    <property type="protein sequence ID" value="KAF9467930.1"/>
    <property type="molecule type" value="Genomic_DNA"/>
</dbReference>
<keyword evidence="4 6" id="KW-1133">Transmembrane helix</keyword>
<dbReference type="Pfam" id="PF02656">
    <property type="entry name" value="DUF202"/>
    <property type="match status" value="1"/>
</dbReference>
<dbReference type="PANTHER" id="PTHR34187">
    <property type="entry name" value="FGR18P"/>
    <property type="match status" value="1"/>
</dbReference>
<proteinExistence type="predicted"/>
<accession>A0A9P5YHX6</accession>
<dbReference type="AlphaFoldDB" id="A0A9P5YHX6"/>
<feature type="domain" description="DUF202" evidence="7">
    <location>
        <begin position="129"/>
        <end position="201"/>
    </location>
</feature>
<reference evidence="8" key="1">
    <citation type="submission" date="2020-11" db="EMBL/GenBank/DDBJ databases">
        <authorList>
            <consortium name="DOE Joint Genome Institute"/>
            <person name="Ahrendt S."/>
            <person name="Riley R."/>
            <person name="Andreopoulos W."/>
            <person name="Labutti K."/>
            <person name="Pangilinan J."/>
            <person name="Ruiz-Duenas F.J."/>
            <person name="Barrasa J.M."/>
            <person name="Sanchez-Garcia M."/>
            <person name="Camarero S."/>
            <person name="Miyauchi S."/>
            <person name="Serrano A."/>
            <person name="Linde D."/>
            <person name="Babiker R."/>
            <person name="Drula E."/>
            <person name="Ayuso-Fernandez I."/>
            <person name="Pacheco R."/>
            <person name="Padilla G."/>
            <person name="Ferreira P."/>
            <person name="Barriuso J."/>
            <person name="Kellner H."/>
            <person name="Castanera R."/>
            <person name="Alfaro M."/>
            <person name="Ramirez L."/>
            <person name="Pisabarro A.G."/>
            <person name="Kuo A."/>
            <person name="Tritt A."/>
            <person name="Lipzen A."/>
            <person name="He G."/>
            <person name="Yan M."/>
            <person name="Ng V."/>
            <person name="Cullen D."/>
            <person name="Martin F."/>
            <person name="Rosso M.-N."/>
            <person name="Henrissat B."/>
            <person name="Hibbett D."/>
            <person name="Martinez A.T."/>
            <person name="Grigoriev I.V."/>
        </authorList>
    </citation>
    <scope>NUCLEOTIDE SEQUENCE</scope>
    <source>
        <strain evidence="8">CBS 247.69</strain>
    </source>
</reference>
<dbReference type="InterPro" id="IPR052053">
    <property type="entry name" value="IM_YidH-like"/>
</dbReference>
<evidence type="ECO:0000256" key="3">
    <source>
        <dbReference type="ARBA" id="ARBA00022692"/>
    </source>
</evidence>
<organism evidence="8 9">
    <name type="scientific">Collybia nuda</name>
    <dbReference type="NCBI Taxonomy" id="64659"/>
    <lineage>
        <taxon>Eukaryota</taxon>
        <taxon>Fungi</taxon>
        <taxon>Dikarya</taxon>
        <taxon>Basidiomycota</taxon>
        <taxon>Agaricomycotina</taxon>
        <taxon>Agaricomycetes</taxon>
        <taxon>Agaricomycetidae</taxon>
        <taxon>Agaricales</taxon>
        <taxon>Tricholomatineae</taxon>
        <taxon>Clitocybaceae</taxon>
        <taxon>Collybia</taxon>
    </lineage>
</organism>
<sequence>MSIFNLLGPSKYFPLMHATLTTPVTRKKNLDKQTPSLETTPLLQHTHSFHPDVPTNGGISPSSAGRTVAYTSLPSFAFVSANPRPLDELINSNLRQPRQAQAHLDPKLALALDFQSISLSLENVGGVARDHLASERTFLAYLRTSLSIASAGVALAQILSLTEKLSSEEESYSRLLGGAAVLFSIIVLGVGVYRYFSIQRALVEGIFPASRVGVVFLALLLGILITVTIGVLFVDGREVR</sequence>
<keyword evidence="9" id="KW-1185">Reference proteome</keyword>
<evidence type="ECO:0000256" key="6">
    <source>
        <dbReference type="SAM" id="Phobius"/>
    </source>
</evidence>
<keyword evidence="2" id="KW-1003">Cell membrane</keyword>
<gene>
    <name evidence="8" type="ORF">BDZ94DRAFT_917692</name>
</gene>
<keyword evidence="3 6" id="KW-0812">Transmembrane</keyword>
<dbReference type="OrthoDB" id="199599at2759"/>
<feature type="transmembrane region" description="Helical" evidence="6">
    <location>
        <begin position="172"/>
        <end position="193"/>
    </location>
</feature>
<dbReference type="Proteomes" id="UP000807353">
    <property type="component" value="Unassembled WGS sequence"/>
</dbReference>
<evidence type="ECO:0000256" key="5">
    <source>
        <dbReference type="ARBA" id="ARBA00023136"/>
    </source>
</evidence>
<evidence type="ECO:0000313" key="8">
    <source>
        <dbReference type="EMBL" id="KAF9467930.1"/>
    </source>
</evidence>
<name>A0A9P5YHX6_9AGAR</name>
<dbReference type="GO" id="GO:0005886">
    <property type="term" value="C:plasma membrane"/>
    <property type="evidence" value="ECO:0007669"/>
    <property type="project" value="UniProtKB-SubCell"/>
</dbReference>
<protein>
    <recommendedName>
        <fullName evidence="7">DUF202 domain-containing protein</fullName>
    </recommendedName>
</protein>
<evidence type="ECO:0000313" key="9">
    <source>
        <dbReference type="Proteomes" id="UP000807353"/>
    </source>
</evidence>
<evidence type="ECO:0000256" key="4">
    <source>
        <dbReference type="ARBA" id="ARBA00022989"/>
    </source>
</evidence>
<evidence type="ECO:0000256" key="2">
    <source>
        <dbReference type="ARBA" id="ARBA00022475"/>
    </source>
</evidence>
<dbReference type="PANTHER" id="PTHR34187:SF2">
    <property type="entry name" value="DUF202 DOMAIN-CONTAINING PROTEIN"/>
    <property type="match status" value="1"/>
</dbReference>
<feature type="transmembrane region" description="Helical" evidence="6">
    <location>
        <begin position="214"/>
        <end position="234"/>
    </location>
</feature>
<dbReference type="InterPro" id="IPR003807">
    <property type="entry name" value="DUF202"/>
</dbReference>
<keyword evidence="5 6" id="KW-0472">Membrane</keyword>
<feature type="transmembrane region" description="Helical" evidence="6">
    <location>
        <begin position="138"/>
        <end position="160"/>
    </location>
</feature>